<evidence type="ECO:0000256" key="2">
    <source>
        <dbReference type="SAM" id="MobiDB-lite"/>
    </source>
</evidence>
<accession>A0A6C0DDN1</accession>
<feature type="region of interest" description="Disordered" evidence="2">
    <location>
        <begin position="40"/>
        <end position="92"/>
    </location>
</feature>
<evidence type="ECO:0000313" key="3">
    <source>
        <dbReference type="EMBL" id="QHT14294.1"/>
    </source>
</evidence>
<protein>
    <submittedName>
        <fullName evidence="3">Uncharacterized protein</fullName>
    </submittedName>
</protein>
<organism evidence="3">
    <name type="scientific">viral metagenome</name>
    <dbReference type="NCBI Taxonomy" id="1070528"/>
    <lineage>
        <taxon>unclassified sequences</taxon>
        <taxon>metagenomes</taxon>
        <taxon>organismal metagenomes</taxon>
    </lineage>
</organism>
<reference evidence="3" key="1">
    <citation type="journal article" date="2020" name="Nature">
        <title>Giant virus diversity and host interactions through global metagenomics.</title>
        <authorList>
            <person name="Schulz F."/>
            <person name="Roux S."/>
            <person name="Paez-Espino D."/>
            <person name="Jungbluth S."/>
            <person name="Walsh D.A."/>
            <person name="Denef V.J."/>
            <person name="McMahon K.D."/>
            <person name="Konstantinidis K.T."/>
            <person name="Eloe-Fadrosh E.A."/>
            <person name="Kyrpides N.C."/>
            <person name="Woyke T."/>
        </authorList>
    </citation>
    <scope>NUCLEOTIDE SEQUENCE</scope>
    <source>
        <strain evidence="3">GVMAG-M-3300023174-137</strain>
    </source>
</reference>
<feature type="compositionally biased region" description="Polar residues" evidence="2">
    <location>
        <begin position="44"/>
        <end position="57"/>
    </location>
</feature>
<dbReference type="EMBL" id="MN739581">
    <property type="protein sequence ID" value="QHT14294.1"/>
    <property type="molecule type" value="Genomic_DNA"/>
</dbReference>
<dbReference type="AlphaFoldDB" id="A0A6C0DDN1"/>
<name>A0A6C0DDN1_9ZZZZ</name>
<keyword evidence="1" id="KW-0175">Coiled coil</keyword>
<sequence>MATRKVKRAAATRKYKQKAGASSRVMNGLFKFFKSRRSLPKASSRANNIMMSPSRVPNSAMMVSPPPRMPTPLRRSERSRRAPVKAHGMLTHAEFSEEQKKVNQQIQKLTKEKRKLVKKGESTDEVDMKIDELTEMFGRL</sequence>
<feature type="compositionally biased region" description="Basic residues" evidence="2">
    <location>
        <begin position="1"/>
        <end position="17"/>
    </location>
</feature>
<evidence type="ECO:0000256" key="1">
    <source>
        <dbReference type="SAM" id="Coils"/>
    </source>
</evidence>
<feature type="coiled-coil region" evidence="1">
    <location>
        <begin position="92"/>
        <end position="119"/>
    </location>
</feature>
<proteinExistence type="predicted"/>
<feature type="region of interest" description="Disordered" evidence="2">
    <location>
        <begin position="1"/>
        <end position="21"/>
    </location>
</feature>